<dbReference type="OrthoDB" id="3063263at2759"/>
<organism evidence="2 3">
    <name type="scientific">Panaeolus cyanescens</name>
    <dbReference type="NCBI Taxonomy" id="181874"/>
    <lineage>
        <taxon>Eukaryota</taxon>
        <taxon>Fungi</taxon>
        <taxon>Dikarya</taxon>
        <taxon>Basidiomycota</taxon>
        <taxon>Agaricomycotina</taxon>
        <taxon>Agaricomycetes</taxon>
        <taxon>Agaricomycetidae</taxon>
        <taxon>Agaricales</taxon>
        <taxon>Agaricineae</taxon>
        <taxon>Galeropsidaceae</taxon>
        <taxon>Panaeolus</taxon>
    </lineage>
</organism>
<feature type="region of interest" description="Disordered" evidence="1">
    <location>
        <begin position="1"/>
        <end position="36"/>
    </location>
</feature>
<protein>
    <submittedName>
        <fullName evidence="2">Uncharacterized protein</fullName>
    </submittedName>
</protein>
<keyword evidence="3" id="KW-1185">Reference proteome</keyword>
<dbReference type="InParanoid" id="A0A409WWI5"/>
<name>A0A409WWI5_9AGAR</name>
<feature type="compositionally biased region" description="Basic and acidic residues" evidence="1">
    <location>
        <begin position="1"/>
        <end position="10"/>
    </location>
</feature>
<evidence type="ECO:0000313" key="3">
    <source>
        <dbReference type="Proteomes" id="UP000284842"/>
    </source>
</evidence>
<evidence type="ECO:0000313" key="2">
    <source>
        <dbReference type="EMBL" id="PPQ82857.1"/>
    </source>
</evidence>
<dbReference type="AlphaFoldDB" id="A0A409WWI5"/>
<proteinExistence type="predicted"/>
<comment type="caution">
    <text evidence="2">The sequence shown here is derived from an EMBL/GenBank/DDBJ whole genome shotgun (WGS) entry which is preliminary data.</text>
</comment>
<sequence>MDTTHLRHDTPPVAESESCNVPTEKVQDDDEQPPPRKITMIRDSQKDMFYVPKKCPGLRNSRRSNGNIIVHPQAYAIPLTNPDIVFFLRKYSPVFLPEDADFYDSYRMFLHRFRGRPKELETIAHLLVPIKSGGIWEPLGVVIAHNLTQEGLDKMAHADELVRKVHEIFEFDREAGWYCFV</sequence>
<reference evidence="2 3" key="1">
    <citation type="journal article" date="2018" name="Evol. Lett.">
        <title>Horizontal gene cluster transfer increased hallucinogenic mushroom diversity.</title>
        <authorList>
            <person name="Reynolds H.T."/>
            <person name="Vijayakumar V."/>
            <person name="Gluck-Thaler E."/>
            <person name="Korotkin H.B."/>
            <person name="Matheny P.B."/>
            <person name="Slot J.C."/>
        </authorList>
    </citation>
    <scope>NUCLEOTIDE SEQUENCE [LARGE SCALE GENOMIC DNA]</scope>
    <source>
        <strain evidence="2 3">2629</strain>
    </source>
</reference>
<evidence type="ECO:0000256" key="1">
    <source>
        <dbReference type="SAM" id="MobiDB-lite"/>
    </source>
</evidence>
<accession>A0A409WWI5</accession>
<dbReference type="EMBL" id="NHTK01005109">
    <property type="protein sequence ID" value="PPQ82857.1"/>
    <property type="molecule type" value="Genomic_DNA"/>
</dbReference>
<dbReference type="Proteomes" id="UP000284842">
    <property type="component" value="Unassembled WGS sequence"/>
</dbReference>
<gene>
    <name evidence="2" type="ORF">CVT24_008289</name>
</gene>